<sequence length="303" mass="34612">MAVGCKLWLLAVVYVAFLYQDGPQGNGVLCARKPVPESDEDQSFGAVSSDDGNDEQDDDNDDQSDSGNNSDGDYTGNNRKRFSGDDDDNDDDVDADVDADVYADKESNSDEEEVHGKNSKKHAANKKLDRSKNYHRHRDDDEDEKADEDGDREDDEEDREHHVKIMKNNTNYDAELTEMKILTTTTVTGKPKDILKFLNEGVKPYKPAALDFNKKLNSSLFKKIDAITKRSSTSSKSKKETSEEDLTHYIRNIVREGTKKKISKQVDTDKVRILNYHLISRKMMLHNYILYVMRIMPTPIRRY</sequence>
<protein>
    <submittedName>
        <fullName evidence="3">Uncharacterized protein</fullName>
    </submittedName>
</protein>
<organism evidence="3">
    <name type="scientific">Schizaphis graminum</name>
    <name type="common">Green bug aphid</name>
    <dbReference type="NCBI Taxonomy" id="13262"/>
    <lineage>
        <taxon>Eukaryota</taxon>
        <taxon>Metazoa</taxon>
        <taxon>Ecdysozoa</taxon>
        <taxon>Arthropoda</taxon>
        <taxon>Hexapoda</taxon>
        <taxon>Insecta</taxon>
        <taxon>Pterygota</taxon>
        <taxon>Neoptera</taxon>
        <taxon>Paraneoptera</taxon>
        <taxon>Hemiptera</taxon>
        <taxon>Sternorrhyncha</taxon>
        <taxon>Aphidomorpha</taxon>
        <taxon>Aphidoidea</taxon>
        <taxon>Aphididae</taxon>
        <taxon>Aphidini</taxon>
        <taxon>Schizaphis</taxon>
    </lineage>
</organism>
<feature type="region of interest" description="Disordered" evidence="1">
    <location>
        <begin position="30"/>
        <end position="166"/>
    </location>
</feature>
<reference evidence="3" key="1">
    <citation type="submission" date="2018-04" db="EMBL/GenBank/DDBJ databases">
        <title>Transcriptome of Schizaphis graminum biotype I.</title>
        <authorList>
            <person name="Scully E.D."/>
            <person name="Geib S.M."/>
            <person name="Palmer N.A."/>
            <person name="Koch K."/>
            <person name="Bradshaw J."/>
            <person name="Heng-Moss T."/>
            <person name="Sarath G."/>
        </authorList>
    </citation>
    <scope>NUCLEOTIDE SEQUENCE</scope>
</reference>
<feature type="compositionally biased region" description="Acidic residues" evidence="1">
    <location>
        <begin position="51"/>
        <end position="64"/>
    </location>
</feature>
<gene>
    <name evidence="3" type="ORF">g.83970</name>
</gene>
<accession>A0A2S2PTC5</accession>
<name>A0A2S2PTC5_SCHGA</name>
<dbReference type="EMBL" id="GGMR01019477">
    <property type="protein sequence ID" value="MBY32096.1"/>
    <property type="molecule type" value="Transcribed_RNA"/>
</dbReference>
<feature type="compositionally biased region" description="Acidic residues" evidence="1">
    <location>
        <begin position="140"/>
        <end position="158"/>
    </location>
</feature>
<proteinExistence type="predicted"/>
<keyword evidence="2" id="KW-0732">Signal</keyword>
<dbReference type="AlphaFoldDB" id="A0A2S2PTC5"/>
<feature type="chain" id="PRO_5015682832" evidence="2">
    <location>
        <begin position="19"/>
        <end position="303"/>
    </location>
</feature>
<evidence type="ECO:0000313" key="3">
    <source>
        <dbReference type="EMBL" id="MBY32096.1"/>
    </source>
</evidence>
<feature type="signal peptide" evidence="2">
    <location>
        <begin position="1"/>
        <end position="18"/>
    </location>
</feature>
<evidence type="ECO:0000256" key="1">
    <source>
        <dbReference type="SAM" id="MobiDB-lite"/>
    </source>
</evidence>
<evidence type="ECO:0000256" key="2">
    <source>
        <dbReference type="SAM" id="SignalP"/>
    </source>
</evidence>
<feature type="compositionally biased region" description="Acidic residues" evidence="1">
    <location>
        <begin position="85"/>
        <end position="101"/>
    </location>
</feature>